<dbReference type="Proteomes" id="UP000447355">
    <property type="component" value="Unassembled WGS sequence"/>
</dbReference>
<sequence>MSHRERVVGNSPSMLSILMVSRGQDIRLVRLGEPSLASTLNATSCARDVDARVDKVPGKD</sequence>
<comment type="caution">
    <text evidence="1">The sequence shown here is derived from an EMBL/GenBank/DDBJ whole genome shotgun (WGS) entry which is preliminary data.</text>
</comment>
<gene>
    <name evidence="1" type="ORF">GTP90_01405</name>
</gene>
<evidence type="ECO:0000313" key="2">
    <source>
        <dbReference type="Proteomes" id="UP000447355"/>
    </source>
</evidence>
<accession>A0A845GD19</accession>
<reference evidence="1" key="1">
    <citation type="submission" date="2019-12" db="EMBL/GenBank/DDBJ databases">
        <title>Novel species isolated from a subtropical stream in China.</title>
        <authorList>
            <person name="Lu H."/>
        </authorList>
    </citation>
    <scope>NUCLEOTIDE SEQUENCE [LARGE SCALE GENOMIC DNA]</scope>
    <source>
        <strain evidence="1">FT81W</strain>
    </source>
</reference>
<dbReference type="AlphaFoldDB" id="A0A845GD19"/>
<proteinExistence type="predicted"/>
<evidence type="ECO:0000313" key="1">
    <source>
        <dbReference type="EMBL" id="MYM92513.1"/>
    </source>
</evidence>
<name>A0A845GD19_9BURK</name>
<protein>
    <submittedName>
        <fullName evidence="1">Uncharacterized protein</fullName>
    </submittedName>
</protein>
<dbReference type="RefSeq" id="WP_161081778.1">
    <property type="nucleotide sequence ID" value="NZ_WWCX01000001.1"/>
</dbReference>
<organism evidence="1 2">
    <name type="scientific">Duganella vulcania</name>
    <dbReference type="NCBI Taxonomy" id="2692166"/>
    <lineage>
        <taxon>Bacteria</taxon>
        <taxon>Pseudomonadati</taxon>
        <taxon>Pseudomonadota</taxon>
        <taxon>Betaproteobacteria</taxon>
        <taxon>Burkholderiales</taxon>
        <taxon>Oxalobacteraceae</taxon>
        <taxon>Telluria group</taxon>
        <taxon>Duganella</taxon>
    </lineage>
</organism>
<dbReference type="EMBL" id="WWCX01000001">
    <property type="protein sequence ID" value="MYM92513.1"/>
    <property type="molecule type" value="Genomic_DNA"/>
</dbReference>